<dbReference type="AlphaFoldDB" id="A0A246IE02"/>
<evidence type="ECO:0000313" key="3">
    <source>
        <dbReference type="Proteomes" id="UP000197090"/>
    </source>
</evidence>
<evidence type="ECO:0000259" key="1">
    <source>
        <dbReference type="Pfam" id="PF07791"/>
    </source>
</evidence>
<dbReference type="Pfam" id="PF07791">
    <property type="entry name" value="Imm11"/>
    <property type="match status" value="1"/>
</dbReference>
<organism evidence="2 3">
    <name type="scientific">Stenotrophomonas maltophilia</name>
    <name type="common">Pseudomonas maltophilia</name>
    <name type="synonym">Xanthomonas maltophilia</name>
    <dbReference type="NCBI Taxonomy" id="40324"/>
    <lineage>
        <taxon>Bacteria</taxon>
        <taxon>Pseudomonadati</taxon>
        <taxon>Pseudomonadota</taxon>
        <taxon>Gammaproteobacteria</taxon>
        <taxon>Lysobacterales</taxon>
        <taxon>Lysobacteraceae</taxon>
        <taxon>Stenotrophomonas</taxon>
        <taxon>Stenotrophomonas maltophilia group</taxon>
    </lineage>
</organism>
<name>A0A246IE02_STEMA</name>
<proteinExistence type="predicted"/>
<accession>A0A246IE02</accession>
<gene>
    <name evidence="2" type="ORF">CEE63_01935</name>
</gene>
<protein>
    <recommendedName>
        <fullName evidence="1">Immunity MXAN-0049 protein domain-containing protein</fullName>
    </recommendedName>
</protein>
<dbReference type="InterPro" id="IPR012433">
    <property type="entry name" value="Imm11"/>
</dbReference>
<dbReference type="Proteomes" id="UP000197090">
    <property type="component" value="Unassembled WGS sequence"/>
</dbReference>
<evidence type="ECO:0000313" key="2">
    <source>
        <dbReference type="EMBL" id="OWQ78362.1"/>
    </source>
</evidence>
<dbReference type="EMBL" id="NIVX01000015">
    <property type="protein sequence ID" value="OWQ78362.1"/>
    <property type="molecule type" value="Genomic_DNA"/>
</dbReference>
<sequence>MNRVAPPKGRFYVLSPDMGAPGRGHGVELDNEEEIPWPTYMSEPSEVGGLASLRVVPKLRFDSQVGDMPLDLQGGFNGYWLISQPLKDVMENIDAEGFAFAKCAFQLEDGSEGEPHYLCEVIRILDAIDENASSVKILDGYRNGKYYSLSGGGKLSFKEAEVADAHVFMDIHSGSRVYCDRVLRDALIEHGFGMVINPRGVWIEDAAGY</sequence>
<feature type="domain" description="Immunity MXAN-0049 protein" evidence="1">
    <location>
        <begin position="10"/>
        <end position="205"/>
    </location>
</feature>
<reference evidence="2 3" key="1">
    <citation type="submission" date="2017-06" db="EMBL/GenBank/DDBJ databases">
        <authorList>
            <person name="Kim H.J."/>
            <person name="Triplett B.A."/>
        </authorList>
    </citation>
    <scope>NUCLEOTIDE SEQUENCE [LARGE SCALE GENOMIC DNA]</scope>
    <source>
        <strain evidence="2 3">594</strain>
    </source>
</reference>
<comment type="caution">
    <text evidence="2">The sequence shown here is derived from an EMBL/GenBank/DDBJ whole genome shotgun (WGS) entry which is preliminary data.</text>
</comment>